<gene>
    <name evidence="1" type="ORF">CAG99_04490</name>
</gene>
<proteinExistence type="predicted"/>
<dbReference type="KEGG" id="smao:CAG99_04490"/>
<evidence type="ECO:0000313" key="2">
    <source>
        <dbReference type="Proteomes" id="UP000194218"/>
    </source>
</evidence>
<organism evidence="1 2">
    <name type="scientific">Streptomyces marincola</name>
    <dbReference type="NCBI Taxonomy" id="2878388"/>
    <lineage>
        <taxon>Bacteria</taxon>
        <taxon>Bacillati</taxon>
        <taxon>Actinomycetota</taxon>
        <taxon>Actinomycetes</taxon>
        <taxon>Kitasatosporales</taxon>
        <taxon>Streptomycetaceae</taxon>
        <taxon>Streptomyces</taxon>
    </lineage>
</organism>
<reference evidence="1 2" key="1">
    <citation type="submission" date="2017-05" db="EMBL/GenBank/DDBJ databases">
        <title>Complete genome sequence of Streptomyces sp. SCSIO 03032 revealed the diverse biosynthetic pathways for its bioactive secondary metabolites.</title>
        <authorList>
            <person name="Ma L."/>
            <person name="Zhu Y."/>
            <person name="Zhang W."/>
            <person name="Zhang G."/>
            <person name="Tian X."/>
            <person name="Zhang S."/>
            <person name="Zhang C."/>
        </authorList>
    </citation>
    <scope>NUCLEOTIDE SEQUENCE [LARGE SCALE GENOMIC DNA]</scope>
    <source>
        <strain evidence="1 2">SCSIO 03032</strain>
    </source>
</reference>
<protein>
    <submittedName>
        <fullName evidence="1">Uncharacterized protein</fullName>
    </submittedName>
</protein>
<dbReference type="RefSeq" id="WP_086157712.1">
    <property type="nucleotide sequence ID" value="NZ_CP021121.1"/>
</dbReference>
<dbReference type="AlphaFoldDB" id="A0A1W7CTV5"/>
<dbReference type="Proteomes" id="UP000194218">
    <property type="component" value="Chromosome"/>
</dbReference>
<keyword evidence="2" id="KW-1185">Reference proteome</keyword>
<name>A0A1W7CTV5_9ACTN</name>
<evidence type="ECO:0000313" key="1">
    <source>
        <dbReference type="EMBL" id="ARQ68198.1"/>
    </source>
</evidence>
<dbReference type="EMBL" id="CP021121">
    <property type="protein sequence ID" value="ARQ68198.1"/>
    <property type="molecule type" value="Genomic_DNA"/>
</dbReference>
<sequence>MTDGTGPEPGEADLQVRPEELTRIGEAARGLGGDLVGKGLGASDSSYTAASTLLGSGLDSGAGLRHTMARFFRKTMDLKEDCDRIDEHLTGTVRSHSALEHDLLGQLRTARAPALPTAGGNPAIDALLRE</sequence>
<accession>A0A1W7CTV5</accession>
<dbReference type="OrthoDB" id="10008322at2"/>